<sequence length="220" mass="24786">MRLFAFCFYWFGLCAAVASEQEIAVGASNNLPADHPSILLMAKAYQQLGYQMTLIVMPLERSAHESNKGQLLDAELSRTAQAAEILPNMLRVEVPIGHIRITAFSRNPALKINHWRDLSAFRVDVLRGIYLARVNMQEQEYTEVNSISQAIQRLLSGRTDVVVALGDETEWQLKQLENHGIYAIAPDLAKTEIFHYVHERHAALVPQLEAALRQLIVSSH</sequence>
<reference evidence="2 3" key="1">
    <citation type="submission" date="2023-07" db="EMBL/GenBank/DDBJ databases">
        <title>Sorghum-associated microbial communities from plants grown in Nebraska, USA.</title>
        <authorList>
            <person name="Schachtman D."/>
        </authorList>
    </citation>
    <scope>NUCLEOTIDE SEQUENCE [LARGE SCALE GENOMIC DNA]</scope>
    <source>
        <strain evidence="2 3">4138</strain>
    </source>
</reference>
<proteinExistence type="predicted"/>
<feature type="signal peptide" evidence="1">
    <location>
        <begin position="1"/>
        <end position="18"/>
    </location>
</feature>
<feature type="chain" id="PRO_5046864817" evidence="1">
    <location>
        <begin position="19"/>
        <end position="220"/>
    </location>
</feature>
<name>A0ABU1W486_9GAMM</name>
<evidence type="ECO:0000313" key="3">
    <source>
        <dbReference type="Proteomes" id="UP001257909"/>
    </source>
</evidence>
<dbReference type="RefSeq" id="WP_310281305.1">
    <property type="nucleotide sequence ID" value="NZ_JAVDWR010000022.1"/>
</dbReference>
<organism evidence="2 3">
    <name type="scientific">Rheinheimera soli</name>
    <dbReference type="NCBI Taxonomy" id="443616"/>
    <lineage>
        <taxon>Bacteria</taxon>
        <taxon>Pseudomonadati</taxon>
        <taxon>Pseudomonadota</taxon>
        <taxon>Gammaproteobacteria</taxon>
        <taxon>Chromatiales</taxon>
        <taxon>Chromatiaceae</taxon>
        <taxon>Rheinheimera</taxon>
    </lineage>
</organism>
<dbReference type="Proteomes" id="UP001257909">
    <property type="component" value="Unassembled WGS sequence"/>
</dbReference>
<dbReference type="SUPFAM" id="SSF53850">
    <property type="entry name" value="Periplasmic binding protein-like II"/>
    <property type="match status" value="1"/>
</dbReference>
<evidence type="ECO:0000313" key="2">
    <source>
        <dbReference type="EMBL" id="MDR7122787.1"/>
    </source>
</evidence>
<gene>
    <name evidence="2" type="ORF">J2W69_003765</name>
</gene>
<keyword evidence="1" id="KW-0732">Signal</keyword>
<protein>
    <submittedName>
        <fullName evidence="2">Polar amino acid transport system substrate-binding protein</fullName>
    </submittedName>
</protein>
<accession>A0ABU1W486</accession>
<comment type="caution">
    <text evidence="2">The sequence shown here is derived from an EMBL/GenBank/DDBJ whole genome shotgun (WGS) entry which is preliminary data.</text>
</comment>
<evidence type="ECO:0000256" key="1">
    <source>
        <dbReference type="SAM" id="SignalP"/>
    </source>
</evidence>
<dbReference type="EMBL" id="JAVDWR010000022">
    <property type="protein sequence ID" value="MDR7122787.1"/>
    <property type="molecule type" value="Genomic_DNA"/>
</dbReference>
<dbReference type="Gene3D" id="3.40.190.10">
    <property type="entry name" value="Periplasmic binding protein-like II"/>
    <property type="match status" value="2"/>
</dbReference>
<keyword evidence="3" id="KW-1185">Reference proteome</keyword>